<feature type="region of interest" description="Disordered" evidence="1">
    <location>
        <begin position="1"/>
        <end position="63"/>
    </location>
</feature>
<feature type="compositionally biased region" description="Low complexity" evidence="1">
    <location>
        <begin position="12"/>
        <end position="58"/>
    </location>
</feature>
<comment type="caution">
    <text evidence="2">The sequence shown here is derived from an EMBL/GenBank/DDBJ whole genome shotgun (WGS) entry which is preliminary data.</text>
</comment>
<dbReference type="AlphaFoldDB" id="A0AAW0A8E8"/>
<gene>
    <name evidence="2" type="ORF">R3P38DRAFT_3215402</name>
</gene>
<feature type="compositionally biased region" description="Basic and acidic residues" evidence="1">
    <location>
        <begin position="258"/>
        <end position="268"/>
    </location>
</feature>
<evidence type="ECO:0000313" key="3">
    <source>
        <dbReference type="Proteomes" id="UP001362999"/>
    </source>
</evidence>
<feature type="region of interest" description="Disordered" evidence="1">
    <location>
        <begin position="361"/>
        <end position="384"/>
    </location>
</feature>
<evidence type="ECO:0000256" key="1">
    <source>
        <dbReference type="SAM" id="MobiDB-lite"/>
    </source>
</evidence>
<dbReference type="EMBL" id="JAWWNJ010000079">
    <property type="protein sequence ID" value="KAK7002253.1"/>
    <property type="molecule type" value="Genomic_DNA"/>
</dbReference>
<dbReference type="Proteomes" id="UP001362999">
    <property type="component" value="Unassembled WGS sequence"/>
</dbReference>
<sequence>MEDDKKTPRPRPSASAARPGSRTSKASTRAASPSISNPAPARTPAVAPSTASSSKAKTNQSPVNLTERIDFWSAWRDKPNKFKAAKKLITPGVADQMKPEEVKILIRSLDSELRIHRAGLNFARGSEESVPPYATALSYYLCRQLKRIDPQHDHPELWGLALSKPEMEKLKLARPPEPTKDVANFSLPGRPPPLRPEEFRPLKSSGTGSASAAGKSSNPADDKPKGRDRAAAGSSKKGKSGGKPAADSEQPSKSAAQPKDEAKPREQKPFPNFKKLTDQPAAEGSNRVQVIKRKVTVPADSPLAASSGSKRKASTNAETSPAKKIKEEKVKAPARQETPSIEYVSESEVKASKKPIVLITTKPPPTAKASTSKPTPRDPHEDVPIDEVPSMRYIVPDYSHRMILRNLGINPSPPTIKKSKEEFNIPSKELFRKFLTGYPHPARRRDLPIDPEQGLFALSSDGFVSTMELFQAQYGPRCIRCIHNGSECKVSGFPSECTACASHKSKKDCTFLATGEELSLMGTELKEWVFMTRPEWYDLNEDVNQASATVFAIQNSLEAAYVQLRRKMFKMLHAILVTRGQVNYDDFVARFDGESYEDKQKHMEIMLRIAMTQGLHAGSDINEVRAWQFFPMELLDEADIPIFDTAYNFYKRAAPLGFFLIPSDPDDERPPQWVEVEPEDCFHLLFDEEGVVGSSTGPDGSLVRARVQARGDGPEDLDPHDFDGNPTPYSAKHRNVPGFFRELYARGKFTVLPDESEVKKPKPSRSRRNTGNSKKSKVKSDPVVHEDEDAPEDEFRPPPSPTEEESADDGPRDPMDLGSRPPTPEPRAQSKGKGRAAEPVADDYASDAGEAEVGVPEFLQEDFLAQALAFEEVSSGEESGEEGSEEEVADSVQEQMDDPDASDAMSVEAGEFEDVDAAGELDDTVHAHIFDFDDYALSSWAGGRQKYFSVFIIAGAERPPNIIKSYGYGSHNPAGCERSWPGGIPPAMTPQIK</sequence>
<reference evidence="2 3" key="1">
    <citation type="journal article" date="2024" name="J Genomics">
        <title>Draft genome sequencing and assembly of Favolaschia claudopus CIRM-BRFM 2984 isolated from oak limbs.</title>
        <authorList>
            <person name="Navarro D."/>
            <person name="Drula E."/>
            <person name="Chaduli D."/>
            <person name="Cazenave R."/>
            <person name="Ahrendt S."/>
            <person name="Wang J."/>
            <person name="Lipzen A."/>
            <person name="Daum C."/>
            <person name="Barry K."/>
            <person name="Grigoriev I.V."/>
            <person name="Favel A."/>
            <person name="Rosso M.N."/>
            <person name="Martin F."/>
        </authorList>
    </citation>
    <scope>NUCLEOTIDE SEQUENCE [LARGE SCALE GENOMIC DNA]</scope>
    <source>
        <strain evidence="2 3">CIRM-BRFM 2984</strain>
    </source>
</reference>
<evidence type="ECO:0000313" key="2">
    <source>
        <dbReference type="EMBL" id="KAK7002253.1"/>
    </source>
</evidence>
<proteinExistence type="predicted"/>
<feature type="region of interest" description="Disordered" evidence="1">
    <location>
        <begin position="707"/>
        <end position="734"/>
    </location>
</feature>
<feature type="region of interest" description="Disordered" evidence="1">
    <location>
        <begin position="169"/>
        <end position="347"/>
    </location>
</feature>
<name>A0AAW0A8E8_9AGAR</name>
<organism evidence="2 3">
    <name type="scientific">Favolaschia claudopus</name>
    <dbReference type="NCBI Taxonomy" id="2862362"/>
    <lineage>
        <taxon>Eukaryota</taxon>
        <taxon>Fungi</taxon>
        <taxon>Dikarya</taxon>
        <taxon>Basidiomycota</taxon>
        <taxon>Agaricomycotina</taxon>
        <taxon>Agaricomycetes</taxon>
        <taxon>Agaricomycetidae</taxon>
        <taxon>Agaricales</taxon>
        <taxon>Marasmiineae</taxon>
        <taxon>Mycenaceae</taxon>
        <taxon>Favolaschia</taxon>
    </lineage>
</organism>
<feature type="compositionally biased region" description="Acidic residues" evidence="1">
    <location>
        <begin position="874"/>
        <end position="901"/>
    </location>
</feature>
<feature type="compositionally biased region" description="Low complexity" evidence="1">
    <location>
        <begin position="202"/>
        <end position="217"/>
    </location>
</feature>
<feature type="region of interest" description="Disordered" evidence="1">
    <location>
        <begin position="872"/>
        <end position="905"/>
    </location>
</feature>
<protein>
    <submittedName>
        <fullName evidence="2">Uncharacterized protein</fullName>
    </submittedName>
</protein>
<feature type="compositionally biased region" description="Polar residues" evidence="1">
    <location>
        <begin position="304"/>
        <end position="319"/>
    </location>
</feature>
<accession>A0AAW0A8E8</accession>
<feature type="compositionally biased region" description="Basic and acidic residues" evidence="1">
    <location>
        <begin position="220"/>
        <end position="230"/>
    </location>
</feature>
<feature type="region of interest" description="Disordered" evidence="1">
    <location>
        <begin position="754"/>
        <end position="849"/>
    </location>
</feature>
<keyword evidence="3" id="KW-1185">Reference proteome</keyword>